<reference evidence="2" key="1">
    <citation type="submission" date="2022-08" db="EMBL/GenBank/DDBJ databases">
        <authorList>
            <person name="Tistechok S."/>
            <person name="Samborskyy M."/>
            <person name="Roman I."/>
        </authorList>
    </citation>
    <scope>NUCLEOTIDE SEQUENCE</scope>
    <source>
        <strain evidence="2">DSM 103496</strain>
    </source>
</reference>
<accession>A0A9X3A318</accession>
<dbReference type="SUPFAM" id="SSF53474">
    <property type="entry name" value="alpha/beta-Hydrolases"/>
    <property type="match status" value="1"/>
</dbReference>
<dbReference type="AlphaFoldDB" id="A0A9X3A318"/>
<dbReference type="EMBL" id="JANYMP010000017">
    <property type="protein sequence ID" value="MCS7481259.1"/>
    <property type="molecule type" value="Genomic_DNA"/>
</dbReference>
<gene>
    <name evidence="2" type="ORF">NZH93_30755</name>
</gene>
<protein>
    <submittedName>
        <fullName evidence="2">Alpha/beta hydrolase</fullName>
    </submittedName>
</protein>
<keyword evidence="3" id="KW-1185">Reference proteome</keyword>
<evidence type="ECO:0000259" key="1">
    <source>
        <dbReference type="Pfam" id="PF00561"/>
    </source>
</evidence>
<dbReference type="GO" id="GO:0016787">
    <property type="term" value="F:hydrolase activity"/>
    <property type="evidence" value="ECO:0007669"/>
    <property type="project" value="UniProtKB-KW"/>
</dbReference>
<name>A0A9X3A318_9PSEU</name>
<dbReference type="Gene3D" id="3.40.50.1820">
    <property type="entry name" value="alpha/beta hydrolase"/>
    <property type="match status" value="1"/>
</dbReference>
<dbReference type="InterPro" id="IPR000073">
    <property type="entry name" value="AB_hydrolase_1"/>
</dbReference>
<dbReference type="Proteomes" id="UP001141259">
    <property type="component" value="Unassembled WGS sequence"/>
</dbReference>
<dbReference type="InterPro" id="IPR029058">
    <property type="entry name" value="AB_hydrolase_fold"/>
</dbReference>
<dbReference type="Pfam" id="PF00561">
    <property type="entry name" value="Abhydrolase_1"/>
    <property type="match status" value="1"/>
</dbReference>
<comment type="caution">
    <text evidence="2">The sequence shown here is derived from an EMBL/GenBank/DDBJ whole genome shotgun (WGS) entry which is preliminary data.</text>
</comment>
<evidence type="ECO:0000313" key="3">
    <source>
        <dbReference type="Proteomes" id="UP001141259"/>
    </source>
</evidence>
<proteinExistence type="predicted"/>
<organism evidence="2 3">
    <name type="scientific">Umezawaea endophytica</name>
    <dbReference type="NCBI Taxonomy" id="1654476"/>
    <lineage>
        <taxon>Bacteria</taxon>
        <taxon>Bacillati</taxon>
        <taxon>Actinomycetota</taxon>
        <taxon>Actinomycetes</taxon>
        <taxon>Pseudonocardiales</taxon>
        <taxon>Pseudonocardiaceae</taxon>
        <taxon>Umezawaea</taxon>
    </lineage>
</organism>
<sequence length="270" mass="29105">MTAVPSDAYFPLPDEPPLPLVEGQAPSLLWYLTEPTRAAVDIGQFAATRQLLRAAPSGDGHQVMVLPGLGASDGSTSVLRRFLAKLGYDVHGWGLGRNIGPTVPAVQGIRAQLRELGRADKVSIIGWSLGGIFAREIAREHPELVRQVITLGSPYAMTDMKHTRANPAYQLLSRFYTAGAAHPPPEHSRPAFPVPATSVYSKTDGIVPWQGCVSDPGPRAENVAVSCSHLGFGYNPSVMWVVADRLSQPYGYWRPFAPPPGMANMYPKAA</sequence>
<feature type="domain" description="AB hydrolase-1" evidence="1">
    <location>
        <begin position="109"/>
        <end position="164"/>
    </location>
</feature>
<dbReference type="RefSeq" id="WP_259626748.1">
    <property type="nucleotide sequence ID" value="NZ_JANYMP010000017.1"/>
</dbReference>
<keyword evidence="2" id="KW-0378">Hydrolase</keyword>
<evidence type="ECO:0000313" key="2">
    <source>
        <dbReference type="EMBL" id="MCS7481259.1"/>
    </source>
</evidence>